<evidence type="ECO:0000259" key="2">
    <source>
        <dbReference type="Pfam" id="PF07596"/>
    </source>
</evidence>
<organism evidence="3 4">
    <name type="scientific">Blastopirellula marina</name>
    <dbReference type="NCBI Taxonomy" id="124"/>
    <lineage>
        <taxon>Bacteria</taxon>
        <taxon>Pseudomonadati</taxon>
        <taxon>Planctomycetota</taxon>
        <taxon>Planctomycetia</taxon>
        <taxon>Pirellulales</taxon>
        <taxon>Pirellulaceae</taxon>
        <taxon>Blastopirellula</taxon>
    </lineage>
</organism>
<comment type="caution">
    <text evidence="3">The sequence shown here is derived from an EMBL/GenBank/DDBJ whole genome shotgun (WGS) entry which is preliminary data.</text>
</comment>
<protein>
    <recommendedName>
        <fullName evidence="2">DUF1559 domain-containing protein</fullName>
    </recommendedName>
</protein>
<dbReference type="EMBL" id="PUHY01000010">
    <property type="protein sequence ID" value="PQO34817.1"/>
    <property type="molecule type" value="Genomic_DNA"/>
</dbReference>
<dbReference type="AlphaFoldDB" id="A0A2S8FRP1"/>
<dbReference type="InterPro" id="IPR011453">
    <property type="entry name" value="DUF1559"/>
</dbReference>
<dbReference type="InterPro" id="IPR045584">
    <property type="entry name" value="Pilin-like"/>
</dbReference>
<proteinExistence type="predicted"/>
<reference evidence="3 4" key="1">
    <citation type="submission" date="2018-02" db="EMBL/GenBank/DDBJ databases">
        <title>Comparative genomes isolates from brazilian mangrove.</title>
        <authorList>
            <person name="Araujo J.E."/>
            <person name="Taketani R.G."/>
            <person name="Silva M.C.P."/>
            <person name="Loureco M.V."/>
            <person name="Andreote F.D."/>
        </authorList>
    </citation>
    <scope>NUCLEOTIDE SEQUENCE [LARGE SCALE GENOMIC DNA]</scope>
    <source>
        <strain evidence="3 4">Hex-1 MGV</strain>
    </source>
</reference>
<sequence>MCQLSHSISRLCRLSIRPEGLLDMNQSLPRAISARRGFTLVELLVVIAIIGILVGLTLPAVQAAREAARRAQCQNNLKQLGLALQIKMTEAKALPLAVDPNNHTWITKILPEIEQGNIYSNINLTVAANDTSSSANATQLTFQLEALECPSDPQNGQNASFGGIGTTNYTGSEGWISNVGGQQWDSTVATNASSVARPYTFPAAASGPYSAFAGTPRLDLGGIFRPGLQTSSAKIRDGLSNTVMLAEQVVGGFAYPGGAPSSETEAGQANVGEQGFAESGKIRAALFGVYGATPNNTFATTGAASPAYPYSATGLTPGPGSAQVYGPTHIAYNNINNDWPGASTAHNVCQFAFADGSVNSASLTIDHRVWVQLNAMADGSVLDQTAY</sequence>
<dbReference type="PROSITE" id="PS00409">
    <property type="entry name" value="PROKAR_NTER_METHYL"/>
    <property type="match status" value="1"/>
</dbReference>
<name>A0A2S8FRP1_9BACT</name>
<gene>
    <name evidence="3" type="ORF">C5Y83_15075</name>
</gene>
<dbReference type="SUPFAM" id="SSF54523">
    <property type="entry name" value="Pili subunits"/>
    <property type="match status" value="1"/>
</dbReference>
<feature type="domain" description="DUF1559" evidence="2">
    <location>
        <begin position="62"/>
        <end position="367"/>
    </location>
</feature>
<evidence type="ECO:0000256" key="1">
    <source>
        <dbReference type="SAM" id="Phobius"/>
    </source>
</evidence>
<keyword evidence="1" id="KW-0812">Transmembrane</keyword>
<evidence type="ECO:0000313" key="4">
    <source>
        <dbReference type="Proteomes" id="UP000238322"/>
    </source>
</evidence>
<dbReference type="Proteomes" id="UP000238322">
    <property type="component" value="Unassembled WGS sequence"/>
</dbReference>
<dbReference type="InterPro" id="IPR012902">
    <property type="entry name" value="N_methyl_site"/>
</dbReference>
<dbReference type="PANTHER" id="PTHR30093">
    <property type="entry name" value="GENERAL SECRETION PATHWAY PROTEIN G"/>
    <property type="match status" value="1"/>
</dbReference>
<evidence type="ECO:0000313" key="3">
    <source>
        <dbReference type="EMBL" id="PQO34817.1"/>
    </source>
</evidence>
<feature type="transmembrane region" description="Helical" evidence="1">
    <location>
        <begin position="40"/>
        <end position="61"/>
    </location>
</feature>
<dbReference type="Pfam" id="PF07963">
    <property type="entry name" value="N_methyl"/>
    <property type="match status" value="1"/>
</dbReference>
<dbReference type="PANTHER" id="PTHR30093:SF2">
    <property type="entry name" value="TYPE II SECRETION SYSTEM PROTEIN H"/>
    <property type="match status" value="1"/>
</dbReference>
<accession>A0A2S8FRP1</accession>
<dbReference type="Gene3D" id="3.30.700.10">
    <property type="entry name" value="Glycoprotein, Type 4 Pilin"/>
    <property type="match status" value="1"/>
</dbReference>
<dbReference type="NCBIfam" id="TIGR02532">
    <property type="entry name" value="IV_pilin_GFxxxE"/>
    <property type="match status" value="1"/>
</dbReference>
<keyword evidence="1" id="KW-0472">Membrane</keyword>
<dbReference type="Pfam" id="PF07596">
    <property type="entry name" value="SBP_bac_10"/>
    <property type="match status" value="1"/>
</dbReference>
<keyword evidence="1" id="KW-1133">Transmembrane helix</keyword>